<dbReference type="PANTHER" id="PTHR35218:SF9">
    <property type="entry name" value="ENDONUCLEASE_EXONUCLEASE_PHOSPHATASE DOMAIN-CONTAINING PROTEIN"/>
    <property type="match status" value="1"/>
</dbReference>
<evidence type="ECO:0000313" key="1">
    <source>
        <dbReference type="EMBL" id="TYI43160.1"/>
    </source>
</evidence>
<proteinExistence type="predicted"/>
<organism evidence="1 2">
    <name type="scientific">Gossypium tomentosum</name>
    <name type="common">Hawaiian cotton</name>
    <name type="synonym">Gossypium sandvicense</name>
    <dbReference type="NCBI Taxonomy" id="34277"/>
    <lineage>
        <taxon>Eukaryota</taxon>
        <taxon>Viridiplantae</taxon>
        <taxon>Streptophyta</taxon>
        <taxon>Embryophyta</taxon>
        <taxon>Tracheophyta</taxon>
        <taxon>Spermatophyta</taxon>
        <taxon>Magnoliopsida</taxon>
        <taxon>eudicotyledons</taxon>
        <taxon>Gunneridae</taxon>
        <taxon>Pentapetalae</taxon>
        <taxon>rosids</taxon>
        <taxon>malvids</taxon>
        <taxon>Malvales</taxon>
        <taxon>Malvaceae</taxon>
        <taxon>Malvoideae</taxon>
        <taxon>Gossypium</taxon>
    </lineage>
</organism>
<name>A0A5D2RTD3_GOSTO</name>
<accession>A0A5D2RTD3</accession>
<keyword evidence="2" id="KW-1185">Reference proteome</keyword>
<protein>
    <recommendedName>
        <fullName evidence="3">Endonuclease/exonuclease/phosphatase domain-containing protein</fullName>
    </recommendedName>
</protein>
<dbReference type="EMBL" id="CM017610">
    <property type="protein sequence ID" value="TYI43160.1"/>
    <property type="molecule type" value="Genomic_DNA"/>
</dbReference>
<dbReference type="Proteomes" id="UP000322667">
    <property type="component" value="Chromosome A01"/>
</dbReference>
<reference evidence="1 2" key="1">
    <citation type="submission" date="2019-07" db="EMBL/GenBank/DDBJ databases">
        <title>WGS assembly of Gossypium tomentosum.</title>
        <authorList>
            <person name="Chen Z.J."/>
            <person name="Sreedasyam A."/>
            <person name="Ando A."/>
            <person name="Song Q."/>
            <person name="De L."/>
            <person name="Hulse-Kemp A."/>
            <person name="Ding M."/>
            <person name="Ye W."/>
            <person name="Kirkbride R."/>
            <person name="Jenkins J."/>
            <person name="Plott C."/>
            <person name="Lovell J."/>
            <person name="Lin Y.-M."/>
            <person name="Vaughn R."/>
            <person name="Liu B."/>
            <person name="Li W."/>
            <person name="Simpson S."/>
            <person name="Scheffler B."/>
            <person name="Saski C."/>
            <person name="Grover C."/>
            <person name="Hu G."/>
            <person name="Conover J."/>
            <person name="Carlson J."/>
            <person name="Shu S."/>
            <person name="Boston L."/>
            <person name="Williams M."/>
            <person name="Peterson D."/>
            <person name="Mcgee K."/>
            <person name="Jones D."/>
            <person name="Wendel J."/>
            <person name="Stelly D."/>
            <person name="Grimwood J."/>
            <person name="Schmutz J."/>
        </authorList>
    </citation>
    <scope>NUCLEOTIDE SEQUENCE [LARGE SCALE GENOMIC DNA]</scope>
    <source>
        <strain evidence="1">7179.01</strain>
    </source>
</reference>
<dbReference type="AlphaFoldDB" id="A0A5D2RTD3"/>
<evidence type="ECO:0000313" key="2">
    <source>
        <dbReference type="Proteomes" id="UP000322667"/>
    </source>
</evidence>
<evidence type="ECO:0008006" key="3">
    <source>
        <dbReference type="Google" id="ProtNLM"/>
    </source>
</evidence>
<dbReference type="Gene3D" id="3.60.10.10">
    <property type="entry name" value="Endonuclease/exonuclease/phosphatase"/>
    <property type="match status" value="1"/>
</dbReference>
<dbReference type="SUPFAM" id="SSF56219">
    <property type="entry name" value="DNase I-like"/>
    <property type="match status" value="1"/>
</dbReference>
<sequence>MDTKIICWNCQGARYPPFHNFVNECRKDFYPYLFCLFDTQVSIKVDSIVKRIRFPNSFQVEANGFAGGIWLCWDENFLVDILEVYPQLIHANVCNKQRSYSFFCSFVYVIPQSATRKKLCHFLDFNSILDSSKRVGGASILKAGCKWFHEFLFNNALRDLGASGAQFTWCRAPDCSVRNLHKLKSDHRPILVSLRPMTKKGTMPFRCLTSWMLHENFNNLVHSNWNNEMKVSDNLEHFQEVVERWNKNVYGNIFARKKKLVYKLERVQWILDMCFSLRLRSREIEIRQDLEEVLGHEELLWFQNGVLHCRGKFPLLSNDETSSLLLEASDEEIRRAVFGMAPLKVPGIDGFQVNIFQTQWDVIGYSVCSLVRQSLGG</sequence>
<gene>
    <name evidence="1" type="ORF">ES332_A01G149600v1</name>
</gene>
<dbReference type="InterPro" id="IPR036691">
    <property type="entry name" value="Endo/exonu/phosph_ase_sf"/>
</dbReference>
<dbReference type="PANTHER" id="PTHR35218">
    <property type="entry name" value="RNASE H DOMAIN-CONTAINING PROTEIN"/>
    <property type="match status" value="1"/>
</dbReference>